<organism evidence="2 3">
    <name type="scientific">Caenorhabditis elegans</name>
    <dbReference type="NCBI Taxonomy" id="6239"/>
    <lineage>
        <taxon>Eukaryota</taxon>
        <taxon>Metazoa</taxon>
        <taxon>Ecdysozoa</taxon>
        <taxon>Nematoda</taxon>
        <taxon>Chromadorea</taxon>
        <taxon>Rhabditida</taxon>
        <taxon>Rhabditina</taxon>
        <taxon>Rhabditomorpha</taxon>
        <taxon>Rhabditoidea</taxon>
        <taxon>Rhabditidae</taxon>
        <taxon>Peloderinae</taxon>
        <taxon>Caenorhabditis</taxon>
    </lineage>
</organism>
<feature type="transmembrane region" description="Helical" evidence="1">
    <location>
        <begin position="75"/>
        <end position="100"/>
    </location>
</feature>
<name>Q966E1_CAEEL</name>
<dbReference type="KEGG" id="cel:CELE_Y14H12A.1"/>
<dbReference type="WormBase" id="Y14H12A.1">
    <property type="protein sequence ID" value="CE26051"/>
    <property type="gene ID" value="WBGene00021190"/>
</dbReference>
<dbReference type="AGR" id="WB:WBGene00021190"/>
<dbReference type="PaxDb" id="6239-Y14H12A.1"/>
<dbReference type="Proteomes" id="UP000001940">
    <property type="component" value="Chromosome II"/>
</dbReference>
<keyword evidence="3" id="KW-1185">Reference proteome</keyword>
<evidence type="ECO:0000313" key="2">
    <source>
        <dbReference type="EMBL" id="CCD72754.1"/>
    </source>
</evidence>
<reference evidence="2 3" key="1">
    <citation type="journal article" date="1998" name="Science">
        <title>Genome sequence of the nematode C. elegans: a platform for investigating biology.</title>
        <authorList>
            <consortium name="The C. elegans sequencing consortium"/>
            <person name="Sulson J.E."/>
            <person name="Waterston R."/>
        </authorList>
    </citation>
    <scope>NUCLEOTIDE SEQUENCE [LARGE SCALE GENOMIC DNA]</scope>
    <source>
        <strain evidence="2 3">Bristol N2</strain>
    </source>
</reference>
<sequence length="136" mass="15060">MKKMDIMLIVLFCSTVIAHLLIFLATVLPYWNFYTSPSSIMMIMAFFLAILVSICVIFSLICIMCHSSRWSKIGFVITFVMAFITGVLQIASFVVVVIVSQTGSEFDGISTIGICAYFALVSRADQKPTSQLGIHN</sequence>
<dbReference type="AlphaFoldDB" id="Q966E1"/>
<protein>
    <submittedName>
        <fullName evidence="2">MARVEL domain-containing protein</fullName>
    </submittedName>
</protein>
<keyword evidence="1" id="KW-0812">Transmembrane</keyword>
<keyword evidence="1" id="KW-1133">Transmembrane helix</keyword>
<dbReference type="InParanoid" id="Q966E1"/>
<feature type="transmembrane region" description="Helical" evidence="1">
    <location>
        <begin position="7"/>
        <end position="28"/>
    </location>
</feature>
<evidence type="ECO:0000313" key="4">
    <source>
        <dbReference type="WormBase" id="Y14H12A.1"/>
    </source>
</evidence>
<dbReference type="EMBL" id="BX284602">
    <property type="protein sequence ID" value="CCD72754.1"/>
    <property type="molecule type" value="Genomic_DNA"/>
</dbReference>
<dbReference type="GeneID" id="173741"/>
<keyword evidence="1" id="KW-0472">Membrane</keyword>
<evidence type="ECO:0000256" key="1">
    <source>
        <dbReference type="SAM" id="Phobius"/>
    </source>
</evidence>
<dbReference type="STRING" id="6239.Y14H12A.1.1"/>
<accession>Q966E1</accession>
<evidence type="ECO:0000313" key="3">
    <source>
        <dbReference type="Proteomes" id="UP000001940"/>
    </source>
</evidence>
<feature type="transmembrane region" description="Helical" evidence="1">
    <location>
        <begin position="40"/>
        <end position="63"/>
    </location>
</feature>
<dbReference type="UCSC" id="Y14H12A.1">
    <property type="organism name" value="c. elegans"/>
</dbReference>
<dbReference type="SMR" id="Q966E1"/>
<gene>
    <name evidence="2" type="ORF">CELE_Y14H12A.1</name>
    <name evidence="2 4" type="ORF">Y14H12A.1</name>
</gene>
<dbReference type="HOGENOM" id="CLU_1877292_0_0_1"/>
<dbReference type="CTD" id="173741"/>
<proteinExistence type="predicted"/>
<dbReference type="RefSeq" id="NP_494705.1">
    <property type="nucleotide sequence ID" value="NM_062304.4"/>
</dbReference>
<dbReference type="Bgee" id="WBGene00021190">
    <property type="expression patterns" value="Expressed in material anatomical entity and 3 other cell types or tissues"/>
</dbReference>